<feature type="domain" description="PilZ" evidence="1">
    <location>
        <begin position="7"/>
        <end position="114"/>
    </location>
</feature>
<organism evidence="2">
    <name type="scientific">hydrothermal vent metagenome</name>
    <dbReference type="NCBI Taxonomy" id="652676"/>
    <lineage>
        <taxon>unclassified sequences</taxon>
        <taxon>metagenomes</taxon>
        <taxon>ecological metagenomes</taxon>
    </lineage>
</organism>
<dbReference type="GO" id="GO:0035438">
    <property type="term" value="F:cyclic-di-GMP binding"/>
    <property type="evidence" value="ECO:0007669"/>
    <property type="project" value="InterPro"/>
</dbReference>
<dbReference type="EMBL" id="UOGE01000002">
    <property type="protein sequence ID" value="VAX15892.1"/>
    <property type="molecule type" value="Genomic_DNA"/>
</dbReference>
<dbReference type="SUPFAM" id="SSF141371">
    <property type="entry name" value="PilZ domain-like"/>
    <property type="match status" value="1"/>
</dbReference>
<protein>
    <recommendedName>
        <fullName evidence="1">PilZ domain-containing protein</fullName>
    </recommendedName>
</protein>
<name>A0A3B1BIG0_9ZZZZ</name>
<evidence type="ECO:0000259" key="1">
    <source>
        <dbReference type="Pfam" id="PF07238"/>
    </source>
</evidence>
<dbReference type="InterPro" id="IPR009875">
    <property type="entry name" value="PilZ_domain"/>
</dbReference>
<dbReference type="Gene3D" id="2.40.10.220">
    <property type="entry name" value="predicted glycosyltransferase like domains"/>
    <property type="match status" value="1"/>
</dbReference>
<reference evidence="2" key="1">
    <citation type="submission" date="2018-06" db="EMBL/GenBank/DDBJ databases">
        <authorList>
            <person name="Zhirakovskaya E."/>
        </authorList>
    </citation>
    <scope>NUCLEOTIDE SEQUENCE</scope>
</reference>
<proteinExistence type="predicted"/>
<dbReference type="AlphaFoldDB" id="A0A3B1BIG0"/>
<evidence type="ECO:0000313" key="2">
    <source>
        <dbReference type="EMBL" id="VAX15892.1"/>
    </source>
</evidence>
<gene>
    <name evidence="2" type="ORF">MNBD_NITROSPINAE02-1274</name>
</gene>
<dbReference type="Pfam" id="PF07238">
    <property type="entry name" value="PilZ"/>
    <property type="match status" value="1"/>
</dbReference>
<accession>A0A3B1BIG0</accession>
<sequence>MDNEETNRRRKRVHFETKITLLFEQKEYVFQRTFDVSMNGIFVKTVKPLPMGAIMPFKMTLSVGMRREEVKGRCEVVRIVSLDDGLSDSERGAGMGLSFIEIDPDSSEILYNIVRYNQPPEQR</sequence>